<keyword evidence="3" id="KW-0645">Protease</keyword>
<dbReference type="OrthoDB" id="3648721at2"/>
<dbReference type="eggNOG" id="COG4870">
    <property type="taxonomic scope" value="Bacteria"/>
</dbReference>
<comment type="similarity">
    <text evidence="1">Belongs to the peptidase C1 family.</text>
</comment>
<dbReference type="CDD" id="cd02619">
    <property type="entry name" value="Peptidase_C1"/>
    <property type="match status" value="1"/>
</dbReference>
<dbReference type="PROSITE" id="PS50222">
    <property type="entry name" value="EF_HAND_2"/>
    <property type="match status" value="1"/>
</dbReference>
<dbReference type="InterPro" id="IPR013128">
    <property type="entry name" value="Peptidase_C1A"/>
</dbReference>
<dbReference type="InterPro" id="IPR038765">
    <property type="entry name" value="Papain-like_cys_pep_sf"/>
</dbReference>
<dbReference type="AlphaFoldDB" id="H2J6L4"/>
<dbReference type="GO" id="GO:0005509">
    <property type="term" value="F:calcium ion binding"/>
    <property type="evidence" value="ECO:0007669"/>
    <property type="project" value="InterPro"/>
</dbReference>
<dbReference type="GO" id="GO:0006508">
    <property type="term" value="P:proteolysis"/>
    <property type="evidence" value="ECO:0007669"/>
    <property type="project" value="UniProtKB-KW"/>
</dbReference>
<organism evidence="3 4">
    <name type="scientific">Marinitoga piezophila (strain DSM 14283 / JCM 11233 / KA3)</name>
    <dbReference type="NCBI Taxonomy" id="443254"/>
    <lineage>
        <taxon>Bacteria</taxon>
        <taxon>Thermotogati</taxon>
        <taxon>Thermotogota</taxon>
        <taxon>Thermotogae</taxon>
        <taxon>Petrotogales</taxon>
        <taxon>Petrotogaceae</taxon>
        <taxon>Marinitoga</taxon>
    </lineage>
</organism>
<proteinExistence type="inferred from homology"/>
<dbReference type="RefSeq" id="WP_014296271.1">
    <property type="nucleotide sequence ID" value="NC_016751.1"/>
</dbReference>
<dbReference type="GO" id="GO:0008234">
    <property type="term" value="F:cysteine-type peptidase activity"/>
    <property type="evidence" value="ECO:0007669"/>
    <property type="project" value="InterPro"/>
</dbReference>
<dbReference type="InterPro" id="IPR000169">
    <property type="entry name" value="Pept_cys_AS"/>
</dbReference>
<name>H2J6L4_MARPK</name>
<dbReference type="InterPro" id="IPR000668">
    <property type="entry name" value="Peptidase_C1A_C"/>
</dbReference>
<dbReference type="KEGG" id="mpz:Marpi_0769"/>
<dbReference type="PROSITE" id="PS00640">
    <property type="entry name" value="THIOL_PROTEASE_ASN"/>
    <property type="match status" value="1"/>
</dbReference>
<keyword evidence="3" id="KW-0378">Hydrolase</keyword>
<dbReference type="PANTHER" id="PTHR12411">
    <property type="entry name" value="CYSTEINE PROTEASE FAMILY C1-RELATED"/>
    <property type="match status" value="1"/>
</dbReference>
<keyword evidence="4" id="KW-1185">Reference proteome</keyword>
<dbReference type="PROSITE" id="PS00018">
    <property type="entry name" value="EF_HAND_1"/>
    <property type="match status" value="1"/>
</dbReference>
<dbReference type="SMART" id="SM00645">
    <property type="entry name" value="Pept_C1"/>
    <property type="match status" value="1"/>
</dbReference>
<dbReference type="STRING" id="443254.Marpi_0769"/>
<evidence type="ECO:0000313" key="3">
    <source>
        <dbReference type="EMBL" id="AEX85199.1"/>
    </source>
</evidence>
<reference evidence="4" key="2">
    <citation type="submission" date="2012-01" db="EMBL/GenBank/DDBJ databases">
        <title>Complete sequence of chromosome of Marinitoga piezophila KA3.</title>
        <authorList>
            <person name="Lucas S."/>
            <person name="Han J."/>
            <person name="Lapidus A."/>
            <person name="Cheng J.-F."/>
            <person name="Goodwin L."/>
            <person name="Pitluck S."/>
            <person name="Peters L."/>
            <person name="Mikhailova N."/>
            <person name="Teshima H."/>
            <person name="Detter J.C."/>
            <person name="Han C."/>
            <person name="Tapia R."/>
            <person name="Land M."/>
            <person name="Hauser L."/>
            <person name="Kyrpides N."/>
            <person name="Ivanova N."/>
            <person name="Pagani I."/>
            <person name="Jebbar M."/>
            <person name="Vannier P."/>
            <person name="Oger P."/>
            <person name="Cario A."/>
            <person name="Bartlett D."/>
            <person name="Noll K.M."/>
            <person name="Woyke T."/>
        </authorList>
    </citation>
    <scope>NUCLEOTIDE SEQUENCE [LARGE SCALE GENOMIC DNA]</scope>
    <source>
        <strain evidence="4">DSM 14283 / JCM 11233 / KA3</strain>
    </source>
</reference>
<dbReference type="EMBL" id="CP003257">
    <property type="protein sequence ID" value="AEX85199.1"/>
    <property type="molecule type" value="Genomic_DNA"/>
</dbReference>
<dbReference type="InterPro" id="IPR025661">
    <property type="entry name" value="Pept_asp_AS"/>
</dbReference>
<evidence type="ECO:0000256" key="1">
    <source>
        <dbReference type="ARBA" id="ARBA00008455"/>
    </source>
</evidence>
<dbReference type="Gene3D" id="3.90.70.10">
    <property type="entry name" value="Cysteine proteinases"/>
    <property type="match status" value="1"/>
</dbReference>
<evidence type="ECO:0000259" key="2">
    <source>
        <dbReference type="PROSITE" id="PS50222"/>
    </source>
</evidence>
<dbReference type="HOGENOM" id="CLU_558723_0_0_0"/>
<dbReference type="InterPro" id="IPR002048">
    <property type="entry name" value="EF_hand_dom"/>
</dbReference>
<feature type="domain" description="EF-hand" evidence="2">
    <location>
        <begin position="430"/>
        <end position="453"/>
    </location>
</feature>
<dbReference type="Pfam" id="PF00112">
    <property type="entry name" value="Peptidase_C1"/>
    <property type="match status" value="1"/>
</dbReference>
<evidence type="ECO:0000313" key="4">
    <source>
        <dbReference type="Proteomes" id="UP000007161"/>
    </source>
</evidence>
<gene>
    <name evidence="3" type="ordered locus">Marpi_0769</name>
</gene>
<reference evidence="3 4" key="1">
    <citation type="journal article" date="2012" name="J. Bacteriol.">
        <title>Complete Genome Sequence of the Thermophilic, Piezophilic, Heterotrophic Bacterium Marinitoga piezophila KA3.</title>
        <authorList>
            <person name="Lucas S."/>
            <person name="Han J."/>
            <person name="Lapidus A."/>
            <person name="Cheng J.F."/>
            <person name="Goodwin L.A."/>
            <person name="Pitluck S."/>
            <person name="Peters L."/>
            <person name="Mikhailova N."/>
            <person name="Teshima H."/>
            <person name="Detter J.C."/>
            <person name="Han C."/>
            <person name="Tapia R."/>
            <person name="Land M."/>
            <person name="Hauser L."/>
            <person name="Kyrpides N.C."/>
            <person name="Ivanova N."/>
            <person name="Pagani I."/>
            <person name="Vannier P."/>
            <person name="Oger P."/>
            <person name="Bartlett D.H."/>
            <person name="Noll K.M."/>
            <person name="Woyke T."/>
            <person name="Jebbar M."/>
        </authorList>
    </citation>
    <scope>NUCLEOTIDE SEQUENCE [LARGE SCALE GENOMIC DNA]</scope>
    <source>
        <strain evidence="4">DSM 14283 / JCM 11233 / KA3</strain>
    </source>
</reference>
<accession>H2J6L4</accession>
<protein>
    <submittedName>
        <fullName evidence="3">Cysteine protease</fullName>
    </submittedName>
</protein>
<dbReference type="InterPro" id="IPR018247">
    <property type="entry name" value="EF_Hand_1_Ca_BS"/>
</dbReference>
<dbReference type="Proteomes" id="UP000007161">
    <property type="component" value="Chromosome"/>
</dbReference>
<dbReference type="PROSITE" id="PS00139">
    <property type="entry name" value="THIOL_PROTEASE_CYS"/>
    <property type="match status" value="1"/>
</dbReference>
<sequence length="488" mass="54874">MKKLIILTISLLMIINLFAGNIVDEMKSKVPEIKNNVEKLNLKWTPGTNEDFYSFFERFDGVTLEDVNKKLAAYKELPDAIKEKLLNHFKSLNNFPGGKVSPDEMVTTDDLIMSSFIMIKPENIIDKTFYRLEPIRDQKYHGSCWAFSTAAMMESDYAVQVLGETIDGNKDNLIDFSERWAAYHNIDWEVLIYSGGDVIQDRNSLEGGNVYFSSYNMIRYGMIKEENAPYSDIFLTDEEQIPLPPQAYGAPRYKANKTILIPDAASSKELGYTYDDYINMIKTALKNYGSLSVAYLVPGDFYYYTKGIYTPTVSPSGGHAVTLVGWVAAEDLDDVVLAGKISANATPILDTEVSSITYYDPTVDATYTANLFWIVKNSWGYDWGDGGYFVIPAITKDAYDNGVVQKWNINSRNMYALVFDSEAKHEGVNLDINGDGTVNFDDFKALVNKVGSTDAEDISKCDIGYPKDGKITGDDVSTWIYLYNKSKE</sequence>
<dbReference type="SUPFAM" id="SSF54001">
    <property type="entry name" value="Cysteine proteinases"/>
    <property type="match status" value="1"/>
</dbReference>